<dbReference type="AlphaFoldDB" id="T1FWA4"/>
<dbReference type="Gene3D" id="1.25.40.1040">
    <property type="match status" value="1"/>
</dbReference>
<evidence type="ECO:0000313" key="5">
    <source>
        <dbReference type="EnsemblMetazoa" id="HelroP194659"/>
    </source>
</evidence>
<evidence type="ECO:0000256" key="3">
    <source>
        <dbReference type="SAM" id="Phobius"/>
    </source>
</evidence>
<dbReference type="InParanoid" id="T1FWA4"/>
<protein>
    <recommendedName>
        <fullName evidence="7">N-terminal acetyltransferase B complex subunit NAA25 homolog</fullName>
    </recommendedName>
</protein>
<dbReference type="GO" id="GO:0005737">
    <property type="term" value="C:cytoplasm"/>
    <property type="evidence" value="ECO:0000318"/>
    <property type="project" value="GO_Central"/>
</dbReference>
<gene>
    <name evidence="5" type="primary">20213100</name>
    <name evidence="4" type="ORF">HELRODRAFT_194659</name>
</gene>
<reference evidence="4 6" key="2">
    <citation type="journal article" date="2013" name="Nature">
        <title>Insights into bilaterian evolution from three spiralian genomes.</title>
        <authorList>
            <person name="Simakov O."/>
            <person name="Marletaz F."/>
            <person name="Cho S.J."/>
            <person name="Edsinger-Gonzales E."/>
            <person name="Havlak P."/>
            <person name="Hellsten U."/>
            <person name="Kuo D.H."/>
            <person name="Larsson T."/>
            <person name="Lv J."/>
            <person name="Arendt D."/>
            <person name="Savage R."/>
            <person name="Osoegawa K."/>
            <person name="de Jong P."/>
            <person name="Grimwood J."/>
            <person name="Chapman J.A."/>
            <person name="Shapiro H."/>
            <person name="Aerts A."/>
            <person name="Otillar R.P."/>
            <person name="Terry A.Y."/>
            <person name="Boore J.L."/>
            <person name="Grigoriev I.V."/>
            <person name="Lindberg D.R."/>
            <person name="Seaver E.C."/>
            <person name="Weisblat D.A."/>
            <person name="Putnam N.H."/>
            <person name="Rokhsar D.S."/>
        </authorList>
    </citation>
    <scope>NUCLEOTIDE SEQUENCE</scope>
</reference>
<dbReference type="EMBL" id="KB097768">
    <property type="protein sequence ID" value="ESN90149.1"/>
    <property type="molecule type" value="Genomic_DNA"/>
</dbReference>
<dbReference type="EMBL" id="AMQM01008362">
    <property type="status" value="NOT_ANNOTATED_CDS"/>
    <property type="molecule type" value="Genomic_DNA"/>
</dbReference>
<dbReference type="eggNOG" id="KOG2053">
    <property type="taxonomic scope" value="Eukaryota"/>
</dbReference>
<dbReference type="PANTHER" id="PTHR22767">
    <property type="entry name" value="N-TERMINAL ACETYLTRANSFERASE-RELATED"/>
    <property type="match status" value="1"/>
</dbReference>
<dbReference type="GeneID" id="20213100"/>
<proteinExistence type="inferred from homology"/>
<evidence type="ECO:0008006" key="7">
    <source>
        <dbReference type="Google" id="ProtNLM"/>
    </source>
</evidence>
<evidence type="ECO:0000313" key="6">
    <source>
        <dbReference type="Proteomes" id="UP000015101"/>
    </source>
</evidence>
<reference evidence="6" key="1">
    <citation type="submission" date="2012-12" db="EMBL/GenBank/DDBJ databases">
        <authorList>
            <person name="Hellsten U."/>
            <person name="Grimwood J."/>
            <person name="Chapman J.A."/>
            <person name="Shapiro H."/>
            <person name="Aerts A."/>
            <person name="Otillar R.P."/>
            <person name="Terry A.Y."/>
            <person name="Boore J.L."/>
            <person name="Simakov O."/>
            <person name="Marletaz F."/>
            <person name="Cho S.-J."/>
            <person name="Edsinger-Gonzales E."/>
            <person name="Havlak P."/>
            <person name="Kuo D.-H."/>
            <person name="Larsson T."/>
            <person name="Lv J."/>
            <person name="Arendt D."/>
            <person name="Savage R."/>
            <person name="Osoegawa K."/>
            <person name="de Jong P."/>
            <person name="Lindberg D.R."/>
            <person name="Seaver E.C."/>
            <person name="Weisblat D.A."/>
            <person name="Putnam N.H."/>
            <person name="Grigoriev I.V."/>
            <person name="Rokhsar D.S."/>
        </authorList>
    </citation>
    <scope>NUCLEOTIDE SEQUENCE</scope>
</reference>
<keyword evidence="3" id="KW-0812">Transmembrane</keyword>
<dbReference type="STRING" id="6412.T1FWA4"/>
<name>T1FWA4_HELRO</name>
<dbReference type="RefSeq" id="XP_009031726.1">
    <property type="nucleotide sequence ID" value="XM_009033478.1"/>
</dbReference>
<feature type="region of interest" description="Disordered" evidence="2">
    <location>
        <begin position="289"/>
        <end position="347"/>
    </location>
</feature>
<dbReference type="KEGG" id="hro:HELRODRAFT_194659"/>
<evidence type="ECO:0000256" key="1">
    <source>
        <dbReference type="ARBA" id="ARBA00006298"/>
    </source>
</evidence>
<dbReference type="CTD" id="20213100"/>
<keyword evidence="3" id="KW-1133">Transmembrane helix</keyword>
<dbReference type="GO" id="GO:0031416">
    <property type="term" value="C:NatB complex"/>
    <property type="evidence" value="ECO:0000318"/>
    <property type="project" value="GO_Central"/>
</dbReference>
<accession>T1FWA4</accession>
<feature type="transmembrane region" description="Helical" evidence="3">
    <location>
        <begin position="159"/>
        <end position="180"/>
    </location>
</feature>
<dbReference type="FunCoup" id="T1FWA4">
    <property type="interactions" value="1788"/>
</dbReference>
<keyword evidence="3" id="KW-0472">Membrane</keyword>
<dbReference type="HOGENOM" id="CLU_296882_0_0_1"/>
<evidence type="ECO:0000313" key="4">
    <source>
        <dbReference type="EMBL" id="ESN90149.1"/>
    </source>
</evidence>
<dbReference type="GO" id="GO:0007010">
    <property type="term" value="P:cytoskeleton organization"/>
    <property type="evidence" value="ECO:0000318"/>
    <property type="project" value="GO_Central"/>
</dbReference>
<organism evidence="5 6">
    <name type="scientific">Helobdella robusta</name>
    <name type="common">Californian leech</name>
    <dbReference type="NCBI Taxonomy" id="6412"/>
    <lineage>
        <taxon>Eukaryota</taxon>
        <taxon>Metazoa</taxon>
        <taxon>Spiralia</taxon>
        <taxon>Lophotrochozoa</taxon>
        <taxon>Annelida</taxon>
        <taxon>Clitellata</taxon>
        <taxon>Hirudinea</taxon>
        <taxon>Rhynchobdellida</taxon>
        <taxon>Glossiphoniidae</taxon>
        <taxon>Helobdella</taxon>
    </lineage>
</organism>
<keyword evidence="6" id="KW-1185">Reference proteome</keyword>
<dbReference type="PANTHER" id="PTHR22767:SF3">
    <property type="entry name" value="N-ALPHA-ACETYLTRANSFERASE 25, NATB AUXILIARY SUBUNIT"/>
    <property type="match status" value="1"/>
</dbReference>
<dbReference type="InterPro" id="IPR019183">
    <property type="entry name" value="NAA25_NatB_aux_su"/>
</dbReference>
<sequence>MATKRKLGNKPAESTDRKLKIIYDCLDHGDYKKGVQEADRLLKKSASGANSTFISCVKALKGVSLVNLGRRIEAEALMFELKQTQPVDENTLTAMQSCYKDLNDLHSIVEIFKNAVDKTPNPSLDMLTQLFMAYVRVDDFQNQKQVALKMHKLTSATQYLLWVVISNYFLAEFKLLILILEKREKFKELLDFFEGPHRYKAIDSAILMDRIKANLYIKLAMWKELNVMLKNILDSNLDSFSVYCEYIKYGLHYIDAVVCSDDSSSSSGSVTSNPDVNCNKNIVDVDDVKNNNDAMTGSDASRDTTSDNNLIKNDDDVNNNNNNNDDNNKENNINNDNNSKSDNVSNGKMRGPYLGQLYFYYALSLDPVKYGDYAPTFVKALIEYYKMFYHKPSCFKDCREFIDKLDAEQTEEFLNSVKPLKDDDINNLEFPNTLDEMIRHQSYIQAWLFLRDKFLADTEEVGDAALGWRLRYVIRIMTYYEHGHRFGEGLKPTEIQPADAYIIFAVTVTFELYKLTNDIVFVIRSVASMERCLVKSPSNHCIKLLLIQHYAILGDSAKCLQLSQSLDLKHIQTDTLGFYAINQYVHSNNILRLSFCNVSAFDLVDNRDFNVIPQWNLFCRNVKEIKEKSFNEEVVSTSHNIIKNRFKEYLNKPLLTDAVSELEAATAAAATAATANTTADAANATAATADTDKVYSPFTQATTLRNNRAIHNVLKFLDCGGNDCSAPFSTSSSVFATPTALLQPQLSPSSPSSSSDCDLHFEPLVLLDVEDDSMEKFKSYSNAICGIVLGTHSHKLLNEEEYFFSTPMKYFFKRKLHTSIQQCVDLFFGVIRVVNNPEQDSTVKVFDSVWELAIFDALKSDDDVQTLTWHINQLLAILASCGQLLLPFRQTKKAKKKLKFPEIPNILKSFDLMMYAVMAMHANLLSHYAEVESPKDIKIEEMVEQFGAIDHVSIKKIVTSLNAASLACRNKMHQLLDAQIPYINSFRNLDFNPDILSGADKTGELVERLKAFSIKL</sequence>
<dbReference type="Pfam" id="PF09797">
    <property type="entry name" value="NatB_MDM20"/>
    <property type="match status" value="1"/>
</dbReference>
<dbReference type="EnsemblMetazoa" id="HelroT194659">
    <property type="protein sequence ID" value="HelroP194659"/>
    <property type="gene ID" value="HelroG194659"/>
</dbReference>
<dbReference type="Proteomes" id="UP000015101">
    <property type="component" value="Unassembled WGS sequence"/>
</dbReference>
<dbReference type="GO" id="GO:0010698">
    <property type="term" value="F:acetyltransferase activator activity"/>
    <property type="evidence" value="ECO:0000318"/>
    <property type="project" value="GO_Central"/>
</dbReference>
<evidence type="ECO:0000256" key="2">
    <source>
        <dbReference type="SAM" id="MobiDB-lite"/>
    </source>
</evidence>
<dbReference type="OrthoDB" id="1874341at2759"/>
<comment type="similarity">
    <text evidence="1">Belongs to the MDM20/NAA25 family.</text>
</comment>
<reference evidence="5" key="3">
    <citation type="submission" date="2015-06" db="UniProtKB">
        <authorList>
            <consortium name="EnsemblMetazoa"/>
        </authorList>
    </citation>
    <scope>IDENTIFICATION</scope>
</reference>
<feature type="compositionally biased region" description="Low complexity" evidence="2">
    <location>
        <begin position="318"/>
        <end position="346"/>
    </location>
</feature>